<accession>A0A6A4GS25</accession>
<feature type="region of interest" description="Disordered" evidence="1">
    <location>
        <begin position="244"/>
        <end position="294"/>
    </location>
</feature>
<sequence>MGNVASISFNKYRFLGEVITQSTRIDSRHLEHFTYAFWNGELANLILNGDLHSTLLGPQFPIWVSPKEERARILDPDTSWVSGASEPDGEARGVYVDFALVMPIVQPRSLKVLGKLMKKVQGKNLRDVLADILPKEFDIVGPQCFWVSGFEAPVLVELKPGPPRHPKDAQSYLSALETILDEAEAQVEEQALCLFCSWRFATQNKVVLIAGAGWYYRIKVVTREWAVKKLDGCPYTTVRLKTMKRGQDEKNEDEVDEHEDLGEDSECENEEKEEELYGDPVNAAQRQQQINEERMRRHERYNESRRKYLATVSKKPNYTDRSAPLFPAADLDRIYATLPFVQKAPKAFFEHGSVASFFVDDSIASHWSQTFVLGEEKSNEVMKQVKVFMKTMEAREDTRRSSVHFE</sequence>
<proteinExistence type="predicted"/>
<organism evidence="2 3">
    <name type="scientific">Gymnopus androsaceus JB14</name>
    <dbReference type="NCBI Taxonomy" id="1447944"/>
    <lineage>
        <taxon>Eukaryota</taxon>
        <taxon>Fungi</taxon>
        <taxon>Dikarya</taxon>
        <taxon>Basidiomycota</taxon>
        <taxon>Agaricomycotina</taxon>
        <taxon>Agaricomycetes</taxon>
        <taxon>Agaricomycetidae</taxon>
        <taxon>Agaricales</taxon>
        <taxon>Marasmiineae</taxon>
        <taxon>Omphalotaceae</taxon>
        <taxon>Gymnopus</taxon>
    </lineage>
</organism>
<dbReference type="AlphaFoldDB" id="A0A6A4GS25"/>
<evidence type="ECO:0000256" key="1">
    <source>
        <dbReference type="SAM" id="MobiDB-lite"/>
    </source>
</evidence>
<keyword evidence="3" id="KW-1185">Reference proteome</keyword>
<name>A0A6A4GS25_9AGAR</name>
<protein>
    <submittedName>
        <fullName evidence="2">Uncharacterized protein</fullName>
    </submittedName>
</protein>
<gene>
    <name evidence="2" type="ORF">BT96DRAFT_1025387</name>
</gene>
<evidence type="ECO:0000313" key="2">
    <source>
        <dbReference type="EMBL" id="KAE9388582.1"/>
    </source>
</evidence>
<feature type="compositionally biased region" description="Acidic residues" evidence="1">
    <location>
        <begin position="250"/>
        <end position="277"/>
    </location>
</feature>
<reference evidence="2" key="1">
    <citation type="journal article" date="2019" name="Environ. Microbiol.">
        <title>Fungal ecological strategies reflected in gene transcription - a case study of two litter decomposers.</title>
        <authorList>
            <person name="Barbi F."/>
            <person name="Kohler A."/>
            <person name="Barry K."/>
            <person name="Baskaran P."/>
            <person name="Daum C."/>
            <person name="Fauchery L."/>
            <person name="Ihrmark K."/>
            <person name="Kuo A."/>
            <person name="LaButti K."/>
            <person name="Lipzen A."/>
            <person name="Morin E."/>
            <person name="Grigoriev I.V."/>
            <person name="Henrissat B."/>
            <person name="Lindahl B."/>
            <person name="Martin F."/>
        </authorList>
    </citation>
    <scope>NUCLEOTIDE SEQUENCE</scope>
    <source>
        <strain evidence="2">JB14</strain>
    </source>
</reference>
<dbReference type="Proteomes" id="UP000799118">
    <property type="component" value="Unassembled WGS sequence"/>
</dbReference>
<dbReference type="EMBL" id="ML769736">
    <property type="protein sequence ID" value="KAE9388582.1"/>
    <property type="molecule type" value="Genomic_DNA"/>
</dbReference>
<evidence type="ECO:0000313" key="3">
    <source>
        <dbReference type="Proteomes" id="UP000799118"/>
    </source>
</evidence>
<dbReference type="OrthoDB" id="2610860at2759"/>